<dbReference type="GO" id="GO:0006508">
    <property type="term" value="P:proteolysis"/>
    <property type="evidence" value="ECO:0007669"/>
    <property type="project" value="UniProtKB-KW"/>
</dbReference>
<name>A0A1H9RZG2_9LACT</name>
<evidence type="ECO:0000256" key="1">
    <source>
        <dbReference type="ARBA" id="ARBA00009179"/>
    </source>
</evidence>
<gene>
    <name evidence="8" type="ORF">SAMN04488559_105154</name>
</gene>
<keyword evidence="6" id="KW-0812">Transmembrane</keyword>
<keyword evidence="2 5" id="KW-0645">Protease</keyword>
<proteinExistence type="inferred from homology"/>
<dbReference type="EMBL" id="FOHA01000005">
    <property type="protein sequence ID" value="SER77259.1"/>
    <property type="molecule type" value="Genomic_DNA"/>
</dbReference>
<evidence type="ECO:0000256" key="5">
    <source>
        <dbReference type="RuleBase" id="RU004404"/>
    </source>
</evidence>
<keyword evidence="4 5" id="KW-0720">Serine protease</keyword>
<sequence length="488" mass="53179">MSNQELEPKKKKVLTIQPITYLFSMLAVIVLSVGITYAVTANPSPLANNTSKEEAKKVDEEFKKFSQVYHDITEKYYDDVDSEKLIEGALAGMTASLEDPYSQYLNVEEASALNSSISASFEGIGAEVSIQNGDVTIVSPIAGSPAEKAGILPNDIVTKVGDTEVKGMDLGQAVNLIRGEKGTDVSLTIQRGTQTFNLTITRDTIPVETVISKMDENNPTVGYIKITSFSEPTYNELKQAVIDLREKGATSFILDVKQNPGGLLDQAIDISSMFMEDGQTILQVQGKTGDPKIYQASSSKNRDFKVTEPVVVLIDEGSASASEIFAAALQESANVTLVGVTSFGKGTVQTMLPYQDNSELKITIAKWLTPSGNWIHEKGIEPDVEVALPDYAKLTLIDSKEKYQESDLSDGVKNIEAMLAALSYDSGKVDGFFDATTKAAVEKFQKDQNLPVDGIVTGDTSYKMIEKLRELLLKNDTQYQKALEILEK</sequence>
<accession>A0A1H9RZG2</accession>
<dbReference type="Gene3D" id="3.30.750.44">
    <property type="match status" value="1"/>
</dbReference>
<dbReference type="SUPFAM" id="SSF47090">
    <property type="entry name" value="PGBD-like"/>
    <property type="match status" value="1"/>
</dbReference>
<dbReference type="CDD" id="cd06782">
    <property type="entry name" value="cpPDZ_CPP-like"/>
    <property type="match status" value="1"/>
</dbReference>
<reference evidence="8 9" key="1">
    <citation type="submission" date="2016-10" db="EMBL/GenBank/DDBJ databases">
        <authorList>
            <person name="de Groot N.N."/>
        </authorList>
    </citation>
    <scope>NUCLEOTIDE SEQUENCE [LARGE SCALE GENOMIC DNA]</scope>
    <source>
        <strain evidence="8 9">DSM 13760</strain>
    </source>
</reference>
<evidence type="ECO:0000256" key="6">
    <source>
        <dbReference type="SAM" id="Phobius"/>
    </source>
</evidence>
<dbReference type="InterPro" id="IPR002477">
    <property type="entry name" value="Peptidoglycan-bd-like"/>
</dbReference>
<dbReference type="GO" id="GO:0008236">
    <property type="term" value="F:serine-type peptidase activity"/>
    <property type="evidence" value="ECO:0007669"/>
    <property type="project" value="UniProtKB-KW"/>
</dbReference>
<dbReference type="InterPro" id="IPR036365">
    <property type="entry name" value="PGBD-like_sf"/>
</dbReference>
<evidence type="ECO:0000256" key="3">
    <source>
        <dbReference type="ARBA" id="ARBA00022801"/>
    </source>
</evidence>
<dbReference type="SMART" id="SM00228">
    <property type="entry name" value="PDZ"/>
    <property type="match status" value="1"/>
</dbReference>
<dbReference type="InterPro" id="IPR036366">
    <property type="entry name" value="PGBDSf"/>
</dbReference>
<keyword evidence="9" id="KW-1185">Reference proteome</keyword>
<keyword evidence="3 5" id="KW-0378">Hydrolase</keyword>
<dbReference type="Pfam" id="PF03572">
    <property type="entry name" value="Peptidase_S41"/>
    <property type="match status" value="1"/>
</dbReference>
<dbReference type="SUPFAM" id="SSF52096">
    <property type="entry name" value="ClpP/crotonase"/>
    <property type="match status" value="1"/>
</dbReference>
<dbReference type="Pfam" id="PF17820">
    <property type="entry name" value="PDZ_6"/>
    <property type="match status" value="1"/>
</dbReference>
<dbReference type="InterPro" id="IPR036034">
    <property type="entry name" value="PDZ_sf"/>
</dbReference>
<organism evidence="8 9">
    <name type="scientific">Isobaculum melis</name>
    <dbReference type="NCBI Taxonomy" id="142588"/>
    <lineage>
        <taxon>Bacteria</taxon>
        <taxon>Bacillati</taxon>
        <taxon>Bacillota</taxon>
        <taxon>Bacilli</taxon>
        <taxon>Lactobacillales</taxon>
        <taxon>Carnobacteriaceae</taxon>
        <taxon>Isobaculum</taxon>
    </lineage>
</organism>
<dbReference type="STRING" id="142588.SAMN04488559_105154"/>
<keyword evidence="6" id="KW-1133">Transmembrane helix</keyword>
<dbReference type="AlphaFoldDB" id="A0A1H9RZG2"/>
<dbReference type="Pfam" id="PF01471">
    <property type="entry name" value="PG_binding_1"/>
    <property type="match status" value="1"/>
</dbReference>
<evidence type="ECO:0000313" key="9">
    <source>
        <dbReference type="Proteomes" id="UP000198948"/>
    </source>
</evidence>
<dbReference type="Gene3D" id="3.90.226.10">
    <property type="entry name" value="2-enoyl-CoA Hydratase, Chain A, domain 1"/>
    <property type="match status" value="1"/>
</dbReference>
<dbReference type="SUPFAM" id="SSF50156">
    <property type="entry name" value="PDZ domain-like"/>
    <property type="match status" value="1"/>
</dbReference>
<dbReference type="PANTHER" id="PTHR32060">
    <property type="entry name" value="TAIL-SPECIFIC PROTEASE"/>
    <property type="match status" value="1"/>
</dbReference>
<evidence type="ECO:0000313" key="8">
    <source>
        <dbReference type="EMBL" id="SER77259.1"/>
    </source>
</evidence>
<dbReference type="Gene3D" id="2.30.42.10">
    <property type="match status" value="1"/>
</dbReference>
<dbReference type="Pfam" id="PF22694">
    <property type="entry name" value="CtpB_N-like"/>
    <property type="match status" value="1"/>
</dbReference>
<dbReference type="PANTHER" id="PTHR32060:SF30">
    <property type="entry name" value="CARBOXY-TERMINAL PROCESSING PROTEASE CTPA"/>
    <property type="match status" value="1"/>
</dbReference>
<dbReference type="InterPro" id="IPR055210">
    <property type="entry name" value="CtpA/B_N"/>
</dbReference>
<feature type="transmembrane region" description="Helical" evidence="6">
    <location>
        <begin position="21"/>
        <end position="39"/>
    </location>
</feature>
<comment type="similarity">
    <text evidence="1 5">Belongs to the peptidase S41A family.</text>
</comment>
<feature type="domain" description="PDZ" evidence="7">
    <location>
        <begin position="114"/>
        <end position="178"/>
    </location>
</feature>
<dbReference type="RefSeq" id="WP_092651318.1">
    <property type="nucleotide sequence ID" value="NZ_FOHA01000005.1"/>
</dbReference>
<evidence type="ECO:0000256" key="2">
    <source>
        <dbReference type="ARBA" id="ARBA00022670"/>
    </source>
</evidence>
<dbReference type="PROSITE" id="PS50106">
    <property type="entry name" value="PDZ"/>
    <property type="match status" value="1"/>
</dbReference>
<dbReference type="Gene3D" id="1.10.101.10">
    <property type="entry name" value="PGBD-like superfamily/PGBD"/>
    <property type="match status" value="1"/>
</dbReference>
<dbReference type="InterPro" id="IPR029045">
    <property type="entry name" value="ClpP/crotonase-like_dom_sf"/>
</dbReference>
<dbReference type="InterPro" id="IPR001478">
    <property type="entry name" value="PDZ"/>
</dbReference>
<dbReference type="CDD" id="cd07560">
    <property type="entry name" value="Peptidase_S41_CPP"/>
    <property type="match status" value="1"/>
</dbReference>
<dbReference type="SMART" id="SM00245">
    <property type="entry name" value="TSPc"/>
    <property type="match status" value="1"/>
</dbReference>
<dbReference type="NCBIfam" id="TIGR00225">
    <property type="entry name" value="prc"/>
    <property type="match status" value="1"/>
</dbReference>
<evidence type="ECO:0000256" key="4">
    <source>
        <dbReference type="ARBA" id="ARBA00022825"/>
    </source>
</evidence>
<dbReference type="FunFam" id="2.30.42.10:FF:000063">
    <property type="entry name" value="Peptidase, S41 family"/>
    <property type="match status" value="1"/>
</dbReference>
<protein>
    <submittedName>
        <fullName evidence="8">Carboxyl-terminal processing protease</fullName>
    </submittedName>
</protein>
<dbReference type="OrthoDB" id="9812068at2"/>
<dbReference type="GO" id="GO:0007165">
    <property type="term" value="P:signal transduction"/>
    <property type="evidence" value="ECO:0007669"/>
    <property type="project" value="TreeGrafter"/>
</dbReference>
<dbReference type="Proteomes" id="UP000198948">
    <property type="component" value="Unassembled WGS sequence"/>
</dbReference>
<dbReference type="GO" id="GO:0030288">
    <property type="term" value="C:outer membrane-bounded periplasmic space"/>
    <property type="evidence" value="ECO:0007669"/>
    <property type="project" value="TreeGrafter"/>
</dbReference>
<keyword evidence="6" id="KW-0472">Membrane</keyword>
<dbReference type="InterPro" id="IPR005151">
    <property type="entry name" value="Tail-specific_protease"/>
</dbReference>
<evidence type="ECO:0000259" key="7">
    <source>
        <dbReference type="PROSITE" id="PS50106"/>
    </source>
</evidence>
<dbReference type="InterPro" id="IPR004447">
    <property type="entry name" value="Peptidase_S41A"/>
</dbReference>
<dbReference type="GO" id="GO:0004175">
    <property type="term" value="F:endopeptidase activity"/>
    <property type="evidence" value="ECO:0007669"/>
    <property type="project" value="TreeGrafter"/>
</dbReference>
<dbReference type="InterPro" id="IPR041489">
    <property type="entry name" value="PDZ_6"/>
</dbReference>